<dbReference type="InterPro" id="IPR036390">
    <property type="entry name" value="WH_DNA-bd_sf"/>
</dbReference>
<keyword evidence="3" id="KW-1185">Reference proteome</keyword>
<dbReference type="RefSeq" id="WP_127096748.1">
    <property type="nucleotide sequence ID" value="NZ_CP031423.1"/>
</dbReference>
<name>A0A3Q9J0A9_9MICO</name>
<accession>A0A3Q9J0A9</accession>
<protein>
    <recommendedName>
        <fullName evidence="1">HTH marR-type domain-containing protein</fullName>
    </recommendedName>
</protein>
<dbReference type="InterPro" id="IPR000835">
    <property type="entry name" value="HTH_MarR-typ"/>
</dbReference>
<dbReference type="OrthoDB" id="8635520at2"/>
<sequence length="170" mass="19451">MSRYAVPPESPFALLPDDEIRAWYAFMKVQLRLRYEMNTQLRRDSGISLVDYDVLVALTSESTGTMALSDLAIRIGAERSRVSHQTRRMAARRWVTLHPRPDDRRITDVALTDDGRAMLVQASPAHIDFVRSVFLEALSPRQAAELSDVFERVFDRLIDRGTLPRPVDRP</sequence>
<feature type="domain" description="HTH marR-type" evidence="1">
    <location>
        <begin position="19"/>
        <end position="155"/>
    </location>
</feature>
<dbReference type="AlphaFoldDB" id="A0A3Q9J0A9"/>
<dbReference type="InterPro" id="IPR036388">
    <property type="entry name" value="WH-like_DNA-bd_sf"/>
</dbReference>
<proteinExistence type="predicted"/>
<dbReference type="Gene3D" id="1.10.10.10">
    <property type="entry name" value="Winged helix-like DNA-binding domain superfamily/Winged helix DNA-binding domain"/>
    <property type="match status" value="1"/>
</dbReference>
<gene>
    <name evidence="2" type="ORF">CVS47_02951</name>
</gene>
<evidence type="ECO:0000313" key="3">
    <source>
        <dbReference type="Proteomes" id="UP000276888"/>
    </source>
</evidence>
<dbReference type="PROSITE" id="PS50995">
    <property type="entry name" value="HTH_MARR_2"/>
    <property type="match status" value="1"/>
</dbReference>
<evidence type="ECO:0000313" key="2">
    <source>
        <dbReference type="EMBL" id="AZS38298.1"/>
    </source>
</evidence>
<dbReference type="PANTHER" id="PTHR33164:SF99">
    <property type="entry name" value="MARR FAMILY REGULATORY PROTEIN"/>
    <property type="match status" value="1"/>
</dbReference>
<dbReference type="GO" id="GO:0006950">
    <property type="term" value="P:response to stress"/>
    <property type="evidence" value="ECO:0007669"/>
    <property type="project" value="TreeGrafter"/>
</dbReference>
<dbReference type="SMART" id="SM00347">
    <property type="entry name" value="HTH_MARR"/>
    <property type="match status" value="1"/>
</dbReference>
<dbReference type="SUPFAM" id="SSF46785">
    <property type="entry name" value="Winged helix' DNA-binding domain"/>
    <property type="match status" value="1"/>
</dbReference>
<dbReference type="PANTHER" id="PTHR33164">
    <property type="entry name" value="TRANSCRIPTIONAL REGULATOR, MARR FAMILY"/>
    <property type="match status" value="1"/>
</dbReference>
<reference evidence="2 3" key="1">
    <citation type="submission" date="2018-08" db="EMBL/GenBank/DDBJ databases">
        <title>Microbacterium lemovicicum sp. nov., a bacterium isolated from a natural uranium-rich soil.</title>
        <authorList>
            <person name="ORTET P."/>
        </authorList>
    </citation>
    <scope>NUCLEOTIDE SEQUENCE [LARGE SCALE GENOMIC DNA]</scope>
    <source>
        <strain evidence="2 3">Viu22</strain>
    </source>
</reference>
<dbReference type="EMBL" id="CP031423">
    <property type="protein sequence ID" value="AZS38298.1"/>
    <property type="molecule type" value="Genomic_DNA"/>
</dbReference>
<organism evidence="2 3">
    <name type="scientific">Microbacterium lemovicicum</name>
    <dbReference type="NCBI Taxonomy" id="1072463"/>
    <lineage>
        <taxon>Bacteria</taxon>
        <taxon>Bacillati</taxon>
        <taxon>Actinomycetota</taxon>
        <taxon>Actinomycetes</taxon>
        <taxon>Micrococcales</taxon>
        <taxon>Microbacteriaceae</taxon>
        <taxon>Microbacterium</taxon>
    </lineage>
</organism>
<dbReference type="KEGG" id="mlv:CVS47_02951"/>
<dbReference type="Proteomes" id="UP000276888">
    <property type="component" value="Chromosome"/>
</dbReference>
<dbReference type="GO" id="GO:0003700">
    <property type="term" value="F:DNA-binding transcription factor activity"/>
    <property type="evidence" value="ECO:0007669"/>
    <property type="project" value="InterPro"/>
</dbReference>
<dbReference type="InterPro" id="IPR039422">
    <property type="entry name" value="MarR/SlyA-like"/>
</dbReference>
<evidence type="ECO:0000259" key="1">
    <source>
        <dbReference type="PROSITE" id="PS50995"/>
    </source>
</evidence>